<evidence type="ECO:0000256" key="3">
    <source>
        <dbReference type="ARBA" id="ARBA00022771"/>
    </source>
</evidence>
<evidence type="ECO:0000259" key="8">
    <source>
        <dbReference type="PROSITE" id="PS50103"/>
    </source>
</evidence>
<evidence type="ECO:0000256" key="4">
    <source>
        <dbReference type="ARBA" id="ARBA00022833"/>
    </source>
</evidence>
<dbReference type="KEGG" id="tet:TTHERM_00780480"/>
<sequence length="700" mass="81200">MFDNKTHKRVGTIVNNVNNYYLEQEEKERLLQASMSNKKPQKKIIQKQVYMQHLEKRLNEITAIGKEMRDIQANQTQSKQKEMVKQLQMETQIKDSKQQQKKLRLCKQFMQTGLCRNKDTCKYAHSIQTLDTEYFPQSWVNHFKRNMILNRPQSAVNLKSVSQITSPPKAVDNIFNFFYPSLSNEKKVTISPQTQIFTINQNKQNQQEQQLQQTPQVKNPSNSERIKQFLTRVQSAKIQKQNPKPIQDPNIDKVINQKGRTMLMEAVIQGNIEAVRNFLQLGANPNLTDWKGDNSIIHAIKKNFNDILGVILDTSQKYINLNNRFFTNKVTYLMMAAKLSQSDMVKTLLAAKADPNITDEANRTAIFYCIFNNDLESIYDLVEGGTNLTIVDDRKKTCVDYAFQRNQIDLINYLFSKGGALADTTQHHKIMFLAVQNNKLGLVYELIKRGNSPMSVDENGNNLMLLAIKHQYYDSAIELCQDYSLNNIITQNNKQGENCIFLSIKEQAYQLAKFFIRQAKSLDCVDNEGKTALIYAAESNQDDLVELVMQKDIQDINKQDKKMGTALIYAAKTENILSIEHILKCKQTVKAYLVDFYGKKARHYCQNKTAAKRIINRYMIDQGQLSESLIKGLLNFLLLQFLFIILNLRDIIKLIIIKEMEEEEDYLNKQMLFKIKTIPQHDSHDQKFKKVKQNQQQYQS</sequence>
<gene>
    <name evidence="9" type="ORF">TTHERM_00780480</name>
</gene>
<dbReference type="STRING" id="312017.I7M489"/>
<accession>I7M489</accession>
<dbReference type="SUPFAM" id="SSF90229">
    <property type="entry name" value="CCCH zinc finger"/>
    <property type="match status" value="1"/>
</dbReference>
<dbReference type="Proteomes" id="UP000009168">
    <property type="component" value="Unassembled WGS sequence"/>
</dbReference>
<evidence type="ECO:0000313" key="9">
    <source>
        <dbReference type="EMBL" id="EAS05959.2"/>
    </source>
</evidence>
<dbReference type="SMART" id="SM00248">
    <property type="entry name" value="ANK"/>
    <property type="match status" value="10"/>
</dbReference>
<dbReference type="RefSeq" id="XP_001026204.2">
    <property type="nucleotide sequence ID" value="XM_001026204.2"/>
</dbReference>
<dbReference type="PANTHER" id="PTHR24198">
    <property type="entry name" value="ANKYRIN REPEAT AND PROTEIN KINASE DOMAIN-CONTAINING PROTEIN"/>
    <property type="match status" value="1"/>
</dbReference>
<keyword evidence="5 6" id="KW-0040">ANK repeat</keyword>
<keyword evidence="2" id="KW-0677">Repeat</keyword>
<evidence type="ECO:0000256" key="5">
    <source>
        <dbReference type="ARBA" id="ARBA00023043"/>
    </source>
</evidence>
<keyword evidence="1 7" id="KW-0479">Metal-binding</keyword>
<evidence type="ECO:0000256" key="1">
    <source>
        <dbReference type="ARBA" id="ARBA00022723"/>
    </source>
</evidence>
<dbReference type="InterPro" id="IPR036855">
    <property type="entry name" value="Znf_CCCH_sf"/>
</dbReference>
<proteinExistence type="predicted"/>
<name>I7M489_TETTS</name>
<feature type="zinc finger region" description="C3H1-type" evidence="7">
    <location>
        <begin position="100"/>
        <end position="128"/>
    </location>
</feature>
<evidence type="ECO:0000313" key="10">
    <source>
        <dbReference type="Proteomes" id="UP000009168"/>
    </source>
</evidence>
<dbReference type="Pfam" id="PF00642">
    <property type="entry name" value="zf-CCCH"/>
    <property type="match status" value="1"/>
</dbReference>
<dbReference type="GO" id="GO:0010468">
    <property type="term" value="P:regulation of gene expression"/>
    <property type="evidence" value="ECO:0007669"/>
    <property type="project" value="UniProtKB-ARBA"/>
</dbReference>
<feature type="repeat" description="ANK" evidence="6">
    <location>
        <begin position="258"/>
        <end position="290"/>
    </location>
</feature>
<dbReference type="Gene3D" id="1.25.40.20">
    <property type="entry name" value="Ankyrin repeat-containing domain"/>
    <property type="match status" value="2"/>
</dbReference>
<keyword evidence="3 7" id="KW-0863">Zinc-finger</keyword>
<dbReference type="InterPro" id="IPR002110">
    <property type="entry name" value="Ankyrin_rpt"/>
</dbReference>
<feature type="domain" description="C3H1-type" evidence="8">
    <location>
        <begin position="100"/>
        <end position="128"/>
    </location>
</feature>
<dbReference type="SMART" id="SM00356">
    <property type="entry name" value="ZnF_C3H1"/>
    <property type="match status" value="1"/>
</dbReference>
<dbReference type="GeneID" id="7845034"/>
<dbReference type="InterPro" id="IPR000571">
    <property type="entry name" value="Znf_CCCH"/>
</dbReference>
<feature type="repeat" description="ANK" evidence="6">
    <location>
        <begin position="328"/>
        <end position="360"/>
    </location>
</feature>
<evidence type="ECO:0000256" key="6">
    <source>
        <dbReference type="PROSITE-ProRule" id="PRU00023"/>
    </source>
</evidence>
<keyword evidence="4 7" id="KW-0862">Zinc</keyword>
<dbReference type="InterPro" id="IPR036770">
    <property type="entry name" value="Ankyrin_rpt-contain_sf"/>
</dbReference>
<evidence type="ECO:0000256" key="7">
    <source>
        <dbReference type="PROSITE-ProRule" id="PRU00723"/>
    </source>
</evidence>
<dbReference type="SUPFAM" id="SSF48403">
    <property type="entry name" value="Ankyrin repeat"/>
    <property type="match status" value="1"/>
</dbReference>
<dbReference type="InParanoid" id="I7M489"/>
<dbReference type="Pfam" id="PF12796">
    <property type="entry name" value="Ank_2"/>
    <property type="match status" value="3"/>
</dbReference>
<dbReference type="GO" id="GO:0008270">
    <property type="term" value="F:zinc ion binding"/>
    <property type="evidence" value="ECO:0007669"/>
    <property type="project" value="UniProtKB-KW"/>
</dbReference>
<protein>
    <submittedName>
        <fullName evidence="9">Ankyrin repeat protein</fullName>
    </submittedName>
</protein>
<dbReference type="PANTHER" id="PTHR24198:SF191">
    <property type="entry name" value="RABANKYRIN-5-LIKE"/>
    <property type="match status" value="1"/>
</dbReference>
<dbReference type="eggNOG" id="KOG4177">
    <property type="taxonomic scope" value="Eukaryota"/>
</dbReference>
<keyword evidence="10" id="KW-1185">Reference proteome</keyword>
<dbReference type="Gene3D" id="4.10.1000.10">
    <property type="entry name" value="Zinc finger, CCCH-type"/>
    <property type="match status" value="1"/>
</dbReference>
<dbReference type="PROSITE" id="PS50103">
    <property type="entry name" value="ZF_C3H1"/>
    <property type="match status" value="1"/>
</dbReference>
<dbReference type="EMBL" id="GG662313">
    <property type="protein sequence ID" value="EAS05959.2"/>
    <property type="molecule type" value="Genomic_DNA"/>
</dbReference>
<dbReference type="OrthoDB" id="10249694at2759"/>
<dbReference type="AlphaFoldDB" id="I7M489"/>
<organism evidence="9 10">
    <name type="scientific">Tetrahymena thermophila (strain SB210)</name>
    <dbReference type="NCBI Taxonomy" id="312017"/>
    <lineage>
        <taxon>Eukaryota</taxon>
        <taxon>Sar</taxon>
        <taxon>Alveolata</taxon>
        <taxon>Ciliophora</taxon>
        <taxon>Intramacronucleata</taxon>
        <taxon>Oligohymenophorea</taxon>
        <taxon>Hymenostomatida</taxon>
        <taxon>Tetrahymenina</taxon>
        <taxon>Tetrahymenidae</taxon>
        <taxon>Tetrahymena</taxon>
    </lineage>
</organism>
<dbReference type="PROSITE" id="PS50297">
    <property type="entry name" value="ANK_REP_REGION"/>
    <property type="match status" value="1"/>
</dbReference>
<dbReference type="PROSITE" id="PS50088">
    <property type="entry name" value="ANK_REPEAT"/>
    <property type="match status" value="2"/>
</dbReference>
<reference evidence="10" key="1">
    <citation type="journal article" date="2006" name="PLoS Biol.">
        <title>Macronuclear genome sequence of the ciliate Tetrahymena thermophila, a model eukaryote.</title>
        <authorList>
            <person name="Eisen J.A."/>
            <person name="Coyne R.S."/>
            <person name="Wu M."/>
            <person name="Wu D."/>
            <person name="Thiagarajan M."/>
            <person name="Wortman J.R."/>
            <person name="Badger J.H."/>
            <person name="Ren Q."/>
            <person name="Amedeo P."/>
            <person name="Jones K.M."/>
            <person name="Tallon L.J."/>
            <person name="Delcher A.L."/>
            <person name="Salzberg S.L."/>
            <person name="Silva J.C."/>
            <person name="Haas B.J."/>
            <person name="Majoros W.H."/>
            <person name="Farzad M."/>
            <person name="Carlton J.M."/>
            <person name="Smith R.K. Jr."/>
            <person name="Garg J."/>
            <person name="Pearlman R.E."/>
            <person name="Karrer K.M."/>
            <person name="Sun L."/>
            <person name="Manning G."/>
            <person name="Elde N.C."/>
            <person name="Turkewitz A.P."/>
            <person name="Asai D.J."/>
            <person name="Wilkes D.E."/>
            <person name="Wang Y."/>
            <person name="Cai H."/>
            <person name="Collins K."/>
            <person name="Stewart B.A."/>
            <person name="Lee S.R."/>
            <person name="Wilamowska K."/>
            <person name="Weinberg Z."/>
            <person name="Ruzzo W.L."/>
            <person name="Wloga D."/>
            <person name="Gaertig J."/>
            <person name="Frankel J."/>
            <person name="Tsao C.-C."/>
            <person name="Gorovsky M.A."/>
            <person name="Keeling P.J."/>
            <person name="Waller R.F."/>
            <person name="Patron N.J."/>
            <person name="Cherry J.M."/>
            <person name="Stover N.A."/>
            <person name="Krieger C.J."/>
            <person name="del Toro C."/>
            <person name="Ryder H.F."/>
            <person name="Williamson S.C."/>
            <person name="Barbeau R.A."/>
            <person name="Hamilton E.P."/>
            <person name="Orias E."/>
        </authorList>
    </citation>
    <scope>NUCLEOTIDE SEQUENCE [LARGE SCALE GENOMIC DNA]</scope>
    <source>
        <strain evidence="10">SB210</strain>
    </source>
</reference>
<evidence type="ECO:0000256" key="2">
    <source>
        <dbReference type="ARBA" id="ARBA00022737"/>
    </source>
</evidence>